<dbReference type="Gene3D" id="3.30.70.260">
    <property type="match status" value="1"/>
</dbReference>
<evidence type="ECO:0000256" key="1">
    <source>
        <dbReference type="HAMAP-Rule" id="MF_01054"/>
    </source>
</evidence>
<reference evidence="3" key="2">
    <citation type="journal article" date="2021" name="PeerJ">
        <title>Extensive microbial diversity within the chicken gut microbiome revealed by metagenomics and culture.</title>
        <authorList>
            <person name="Gilroy R."/>
            <person name="Ravi A."/>
            <person name="Getino M."/>
            <person name="Pursley I."/>
            <person name="Horton D.L."/>
            <person name="Alikhan N.F."/>
            <person name="Baker D."/>
            <person name="Gharbi K."/>
            <person name="Hall N."/>
            <person name="Watson M."/>
            <person name="Adriaenssens E.M."/>
            <person name="Foster-Nyarko E."/>
            <person name="Jarju S."/>
            <person name="Secka A."/>
            <person name="Antonio M."/>
            <person name="Oren A."/>
            <person name="Chaudhuri R.R."/>
            <person name="La Ragione R."/>
            <person name="Hildebrand F."/>
            <person name="Pallen M.J."/>
        </authorList>
    </citation>
    <scope>NUCLEOTIDE SEQUENCE</scope>
    <source>
        <strain evidence="3">CHK154-7741</strain>
    </source>
</reference>
<dbReference type="NCBIfam" id="NF001220">
    <property type="entry name" value="PRK00194.1"/>
    <property type="match status" value="1"/>
</dbReference>
<dbReference type="InterPro" id="IPR022986">
    <property type="entry name" value="UPF0237_ACT"/>
</dbReference>
<name>A0A9D1SQV1_9CLOT</name>
<dbReference type="SUPFAM" id="SSF55021">
    <property type="entry name" value="ACT-like"/>
    <property type="match status" value="1"/>
</dbReference>
<dbReference type="PROSITE" id="PS51671">
    <property type="entry name" value="ACT"/>
    <property type="match status" value="1"/>
</dbReference>
<evidence type="ECO:0000313" key="4">
    <source>
        <dbReference type="Proteomes" id="UP000886748"/>
    </source>
</evidence>
<dbReference type="PANTHER" id="PTHR34875:SF6">
    <property type="entry name" value="UPF0237 PROTEIN MJ1558"/>
    <property type="match status" value="1"/>
</dbReference>
<proteinExistence type="inferred from homology"/>
<dbReference type="InterPro" id="IPR045865">
    <property type="entry name" value="ACT-like_dom_sf"/>
</dbReference>
<dbReference type="Pfam" id="PF13740">
    <property type="entry name" value="ACT_6"/>
    <property type="match status" value="1"/>
</dbReference>
<comment type="similarity">
    <text evidence="1">Belongs to the UPF0237 family.</text>
</comment>
<dbReference type="HAMAP" id="MF_01054">
    <property type="entry name" value="UPF0237"/>
    <property type="match status" value="1"/>
</dbReference>
<reference evidence="3" key="1">
    <citation type="submission" date="2020-10" db="EMBL/GenBank/DDBJ databases">
        <authorList>
            <person name="Gilroy R."/>
        </authorList>
    </citation>
    <scope>NUCLEOTIDE SEQUENCE</scope>
    <source>
        <strain evidence="3">CHK154-7741</strain>
    </source>
</reference>
<dbReference type="Proteomes" id="UP000886748">
    <property type="component" value="Unassembled WGS sequence"/>
</dbReference>
<dbReference type="EMBL" id="DVOD01000020">
    <property type="protein sequence ID" value="HIU92050.1"/>
    <property type="molecule type" value="Genomic_DNA"/>
</dbReference>
<feature type="domain" description="ACT" evidence="2">
    <location>
        <begin position="10"/>
        <end position="84"/>
    </location>
</feature>
<comment type="caution">
    <text evidence="3">The sequence shown here is derived from an EMBL/GenBank/DDBJ whole genome shotgun (WGS) entry which is preliminary data.</text>
</comment>
<evidence type="ECO:0000313" key="3">
    <source>
        <dbReference type="EMBL" id="HIU92050.1"/>
    </source>
</evidence>
<evidence type="ECO:0000259" key="2">
    <source>
        <dbReference type="PROSITE" id="PS51671"/>
    </source>
</evidence>
<dbReference type="InterPro" id="IPR050990">
    <property type="entry name" value="UPF0237/GcvR_regulator"/>
</dbReference>
<dbReference type="InterPro" id="IPR002912">
    <property type="entry name" value="ACT_dom"/>
</dbReference>
<dbReference type="AlphaFoldDB" id="A0A9D1SQV1"/>
<protein>
    <recommendedName>
        <fullName evidence="1">UPF0237 protein IAD26_02825</fullName>
    </recommendedName>
</protein>
<accession>A0A9D1SQV1</accession>
<gene>
    <name evidence="3" type="ORF">IAD26_02825</name>
</gene>
<sequence length="95" mass="10981">MENRSENKIIITVSGVDRIGIVAKVAAVLADYKVNIEDIKQSIMQDYFVMFLLGDISQSEKSFKEIKEAMQKAGEELKMEIWIQKKQIFDKMHNI</sequence>
<organism evidence="3 4">
    <name type="scientific">Candidatus Limenecus avicola</name>
    <dbReference type="NCBI Taxonomy" id="2840847"/>
    <lineage>
        <taxon>Bacteria</taxon>
        <taxon>Bacillati</taxon>
        <taxon>Bacillota</taxon>
        <taxon>Clostridia</taxon>
        <taxon>Eubacteriales</taxon>
        <taxon>Clostridiaceae</taxon>
        <taxon>Clostridiaceae incertae sedis</taxon>
        <taxon>Candidatus Limenecus</taxon>
    </lineage>
</organism>
<dbReference type="CDD" id="cd04872">
    <property type="entry name" value="ACT_1ZPV"/>
    <property type="match status" value="1"/>
</dbReference>
<dbReference type="PANTHER" id="PTHR34875">
    <property type="entry name" value="UPF0237 PROTEIN MJ1558"/>
    <property type="match status" value="1"/>
</dbReference>